<keyword evidence="7" id="KW-0963">Cytoplasm</keyword>
<name>A0A146G2R7_TERSA</name>
<gene>
    <name evidence="7" type="primary">proA</name>
    <name evidence="9" type="ORF">TSACC_2176</name>
</gene>
<dbReference type="Pfam" id="PF00171">
    <property type="entry name" value="Aldedh"/>
    <property type="match status" value="1"/>
</dbReference>
<dbReference type="AlphaFoldDB" id="A0A146G2R7"/>
<evidence type="ECO:0000313" key="10">
    <source>
        <dbReference type="Proteomes" id="UP000076023"/>
    </source>
</evidence>
<dbReference type="Proteomes" id="UP000076023">
    <property type="component" value="Unassembled WGS sequence"/>
</dbReference>
<evidence type="ECO:0000256" key="2">
    <source>
        <dbReference type="ARBA" id="ARBA00022605"/>
    </source>
</evidence>
<dbReference type="Gene3D" id="3.40.309.10">
    <property type="entry name" value="Aldehyde Dehydrogenase, Chain A, domain 2"/>
    <property type="match status" value="1"/>
</dbReference>
<evidence type="ECO:0000256" key="7">
    <source>
        <dbReference type="HAMAP-Rule" id="MF_00412"/>
    </source>
</evidence>
<dbReference type="InterPro" id="IPR016163">
    <property type="entry name" value="Ald_DH_C"/>
</dbReference>
<dbReference type="GO" id="GO:0055129">
    <property type="term" value="P:L-proline biosynthetic process"/>
    <property type="evidence" value="ECO:0007669"/>
    <property type="project" value="UniProtKB-UniRule"/>
</dbReference>
<dbReference type="FunFam" id="3.40.309.10:FF:000006">
    <property type="entry name" value="Gamma-glutamyl phosphate reductase"/>
    <property type="match status" value="1"/>
</dbReference>
<dbReference type="GO" id="GO:0050661">
    <property type="term" value="F:NADP binding"/>
    <property type="evidence" value="ECO:0007669"/>
    <property type="project" value="InterPro"/>
</dbReference>
<dbReference type="InterPro" id="IPR012134">
    <property type="entry name" value="Glu-5-SA_DH"/>
</dbReference>
<comment type="catalytic activity">
    <reaction evidence="6 7">
        <text>L-glutamate 5-semialdehyde + phosphate + NADP(+) = L-glutamyl 5-phosphate + NADPH + H(+)</text>
        <dbReference type="Rhea" id="RHEA:19541"/>
        <dbReference type="ChEBI" id="CHEBI:15378"/>
        <dbReference type="ChEBI" id="CHEBI:43474"/>
        <dbReference type="ChEBI" id="CHEBI:57783"/>
        <dbReference type="ChEBI" id="CHEBI:58066"/>
        <dbReference type="ChEBI" id="CHEBI:58274"/>
        <dbReference type="ChEBI" id="CHEBI:58349"/>
        <dbReference type="EC" id="1.2.1.41"/>
    </reaction>
</comment>
<dbReference type="EC" id="1.2.1.41" evidence="7"/>
<dbReference type="InParanoid" id="A0A146G2R7"/>
<proteinExistence type="inferred from homology"/>
<evidence type="ECO:0000256" key="3">
    <source>
        <dbReference type="ARBA" id="ARBA00022650"/>
    </source>
</evidence>
<dbReference type="PANTHER" id="PTHR11063:SF8">
    <property type="entry name" value="DELTA-1-PYRROLINE-5-CARBOXYLATE SYNTHASE"/>
    <property type="match status" value="1"/>
</dbReference>
<organism evidence="9 10">
    <name type="scientific">Terrimicrobium sacchariphilum</name>
    <dbReference type="NCBI Taxonomy" id="690879"/>
    <lineage>
        <taxon>Bacteria</taxon>
        <taxon>Pseudomonadati</taxon>
        <taxon>Verrucomicrobiota</taxon>
        <taxon>Terrimicrobiia</taxon>
        <taxon>Terrimicrobiales</taxon>
        <taxon>Terrimicrobiaceae</taxon>
        <taxon>Terrimicrobium</taxon>
    </lineage>
</organism>
<comment type="caution">
    <text evidence="9">The sequence shown here is derived from an EMBL/GenBank/DDBJ whole genome shotgun (WGS) entry which is preliminary data.</text>
</comment>
<evidence type="ECO:0000256" key="1">
    <source>
        <dbReference type="ARBA" id="ARBA00004985"/>
    </source>
</evidence>
<keyword evidence="3 7" id="KW-0641">Proline biosynthesis</keyword>
<evidence type="ECO:0000313" key="9">
    <source>
        <dbReference type="EMBL" id="GAT31782.1"/>
    </source>
</evidence>
<dbReference type="FunCoup" id="A0A146G2R7">
    <property type="interactions" value="438"/>
</dbReference>
<keyword evidence="5 7" id="KW-0560">Oxidoreductase</keyword>
<dbReference type="RefSeq" id="WP_075077663.1">
    <property type="nucleotide sequence ID" value="NZ_BDCO01000002.1"/>
</dbReference>
<keyword evidence="2 7" id="KW-0028">Amino-acid biosynthesis</keyword>
<dbReference type="GO" id="GO:0005737">
    <property type="term" value="C:cytoplasm"/>
    <property type="evidence" value="ECO:0007669"/>
    <property type="project" value="UniProtKB-SubCell"/>
</dbReference>
<dbReference type="PROSITE" id="PS01223">
    <property type="entry name" value="PROA"/>
    <property type="match status" value="1"/>
</dbReference>
<comment type="pathway">
    <text evidence="1 7">Amino-acid biosynthesis; L-proline biosynthesis; L-glutamate 5-semialdehyde from L-glutamate: step 2/2.</text>
</comment>
<dbReference type="GO" id="GO:0004350">
    <property type="term" value="F:glutamate-5-semialdehyde dehydrogenase activity"/>
    <property type="evidence" value="ECO:0007669"/>
    <property type="project" value="UniProtKB-UniRule"/>
</dbReference>
<dbReference type="InterPro" id="IPR020593">
    <property type="entry name" value="G-glutamylP_reductase_CS"/>
</dbReference>
<accession>A0A146G2R7</accession>
<dbReference type="CDD" id="cd07079">
    <property type="entry name" value="ALDH_F18-19_ProA-GPR"/>
    <property type="match status" value="1"/>
</dbReference>
<dbReference type="Gene3D" id="3.40.605.10">
    <property type="entry name" value="Aldehyde Dehydrogenase, Chain A, domain 1"/>
    <property type="match status" value="1"/>
</dbReference>
<evidence type="ECO:0000256" key="6">
    <source>
        <dbReference type="ARBA" id="ARBA00049024"/>
    </source>
</evidence>
<dbReference type="STRING" id="690879.TSACC_2176"/>
<comment type="subcellular location">
    <subcellularLocation>
        <location evidence="7">Cytoplasm</location>
    </subcellularLocation>
</comment>
<dbReference type="InterPro" id="IPR000965">
    <property type="entry name" value="GPR_dom"/>
</dbReference>
<dbReference type="UniPathway" id="UPA00098">
    <property type="reaction ID" value="UER00360"/>
</dbReference>
<reference evidence="10" key="1">
    <citation type="journal article" date="2017" name="Genome Announc.">
        <title>Draft Genome Sequence of Terrimicrobium sacchariphilum NM-5T, a Facultative Anaerobic Soil Bacterium of the Class Spartobacteria.</title>
        <authorList>
            <person name="Qiu Y.L."/>
            <person name="Tourlousse D.M."/>
            <person name="Matsuura N."/>
            <person name="Ohashi A."/>
            <person name="Sekiguchi Y."/>
        </authorList>
    </citation>
    <scope>NUCLEOTIDE SEQUENCE [LARGE SCALE GENOMIC DNA]</scope>
    <source>
        <strain evidence="10">NM-5</strain>
    </source>
</reference>
<feature type="domain" description="Aldehyde dehydrogenase" evidence="8">
    <location>
        <begin position="5"/>
        <end position="281"/>
    </location>
</feature>
<dbReference type="InterPro" id="IPR015590">
    <property type="entry name" value="Aldehyde_DH_dom"/>
</dbReference>
<dbReference type="HAMAP" id="MF_00412">
    <property type="entry name" value="ProA"/>
    <property type="match status" value="1"/>
</dbReference>
<dbReference type="InterPro" id="IPR016162">
    <property type="entry name" value="Ald_DH_N"/>
</dbReference>
<evidence type="ECO:0000256" key="4">
    <source>
        <dbReference type="ARBA" id="ARBA00022857"/>
    </source>
</evidence>
<comment type="similarity">
    <text evidence="7">Belongs to the gamma-glutamyl phosphate reductase family.</text>
</comment>
<keyword evidence="10" id="KW-1185">Reference proteome</keyword>
<dbReference type="PANTHER" id="PTHR11063">
    <property type="entry name" value="GLUTAMATE SEMIALDEHYDE DEHYDROGENASE"/>
    <property type="match status" value="1"/>
</dbReference>
<dbReference type="NCBIfam" id="TIGR00407">
    <property type="entry name" value="proA"/>
    <property type="match status" value="1"/>
</dbReference>
<dbReference type="NCBIfam" id="NF001221">
    <property type="entry name" value="PRK00197.1"/>
    <property type="match status" value="1"/>
</dbReference>
<dbReference type="EMBL" id="BDCO01000002">
    <property type="protein sequence ID" value="GAT31782.1"/>
    <property type="molecule type" value="Genomic_DNA"/>
</dbReference>
<dbReference type="InterPro" id="IPR016161">
    <property type="entry name" value="Ald_DH/histidinol_DH"/>
</dbReference>
<protein>
    <recommendedName>
        <fullName evidence="7">Gamma-glutamyl phosphate reductase</fullName>
        <shortName evidence="7">GPR</shortName>
        <ecNumber evidence="7">1.2.1.41</ecNumber>
    </recommendedName>
    <alternativeName>
        <fullName evidence="7">Glutamate-5-semialdehyde dehydrogenase</fullName>
    </alternativeName>
    <alternativeName>
        <fullName evidence="7">Glutamyl-gamma-semialdehyde dehydrogenase</fullName>
        <shortName evidence="7">GSA dehydrogenase</shortName>
    </alternativeName>
</protein>
<dbReference type="PIRSF" id="PIRSF000151">
    <property type="entry name" value="GPR"/>
    <property type="match status" value="1"/>
</dbReference>
<evidence type="ECO:0000256" key="5">
    <source>
        <dbReference type="ARBA" id="ARBA00023002"/>
    </source>
</evidence>
<dbReference type="OrthoDB" id="9809970at2"/>
<dbReference type="SUPFAM" id="SSF53720">
    <property type="entry name" value="ALDH-like"/>
    <property type="match status" value="1"/>
</dbReference>
<keyword evidence="4 7" id="KW-0521">NADP</keyword>
<evidence type="ECO:0000259" key="8">
    <source>
        <dbReference type="Pfam" id="PF00171"/>
    </source>
</evidence>
<comment type="function">
    <text evidence="7">Catalyzes the NADPH-dependent reduction of L-glutamate 5-phosphate into L-glutamate 5-semialdehyde and phosphate. The product spontaneously undergoes cyclization to form 1-pyrroline-5-carboxylate.</text>
</comment>
<sequence>MTLQDQITEIGRKARAASRELAKLSADAKNAALRGIADALVERAPAIIEANASDLERAEKNGLSKAMLDRLRLSKERITAMAEGIRSVAELDDPVGKTIDRWTRPNGLQINKVRTPIGVIGIIYESRPNVTSDAAVLCLKTGNAVILRGGSEAINSNLAIAEAMQAGGSAHGLPADAVQLIPTTDRDAVRLMAEMDRYIDLIVPRGGHQLIETVVSHARMPVIKHYHGVCHVYVDQDADLDMATEITINGKVQRPGVCNAVETLLVHRAVAQLFLEKAGAELIAKGVEIRGDEATRAILNGKSQPATEEDWTAEYLDLIISVKVVDDLAEAIEHIEKYGSHHSDAIVTADTAAAEQFLNEVDSATVYWNASTRFTDGGEFGFGAEIGISTDKLHARGPMGLDELTTYKYVIRGDGQIRK</sequence>